<evidence type="ECO:0000313" key="1">
    <source>
        <dbReference type="EMBL" id="GHH72992.1"/>
    </source>
</evidence>
<dbReference type="AlphaFoldDB" id="A0A919FV57"/>
<proteinExistence type="predicted"/>
<name>A0A919FV57_9MICO</name>
<keyword evidence="2" id="KW-1185">Reference proteome</keyword>
<protein>
    <submittedName>
        <fullName evidence="1">Uncharacterized protein</fullName>
    </submittedName>
</protein>
<reference evidence="1" key="1">
    <citation type="journal article" date="2014" name="Int. J. Syst. Evol. Microbiol.">
        <title>Complete genome sequence of Corynebacterium casei LMG S-19264T (=DSM 44701T), isolated from a smear-ripened cheese.</title>
        <authorList>
            <consortium name="US DOE Joint Genome Institute (JGI-PGF)"/>
            <person name="Walter F."/>
            <person name="Albersmeier A."/>
            <person name="Kalinowski J."/>
            <person name="Ruckert C."/>
        </authorList>
    </citation>
    <scope>NUCLEOTIDE SEQUENCE</scope>
    <source>
        <strain evidence="1">CGMCC 4.7398</strain>
    </source>
</reference>
<dbReference type="Proteomes" id="UP000627369">
    <property type="component" value="Unassembled WGS sequence"/>
</dbReference>
<reference evidence="1" key="2">
    <citation type="submission" date="2020-09" db="EMBL/GenBank/DDBJ databases">
        <authorList>
            <person name="Sun Q."/>
            <person name="Zhou Y."/>
        </authorList>
    </citation>
    <scope>NUCLEOTIDE SEQUENCE</scope>
    <source>
        <strain evidence="1">CGMCC 4.7398</strain>
    </source>
</reference>
<dbReference type="EMBL" id="BNAS01000003">
    <property type="protein sequence ID" value="GHH72992.1"/>
    <property type="molecule type" value="Genomic_DNA"/>
</dbReference>
<sequence>MHHYFLARVVSMDLALRSGPEFQEPTRGTYEVEHVDLRNGEALAGADLAPAASKAFIRTNRKAPLAEA</sequence>
<gene>
    <name evidence="1" type="ORF">GCM10017772_23460</name>
</gene>
<comment type="caution">
    <text evidence="1">The sequence shown here is derived from an EMBL/GenBank/DDBJ whole genome shotgun (WGS) entry which is preliminary data.</text>
</comment>
<dbReference type="RefSeq" id="WP_189669456.1">
    <property type="nucleotide sequence ID" value="NZ_BNAS01000003.1"/>
</dbReference>
<organism evidence="1 2">
    <name type="scientific">Promicromonospora soli</name>
    <dbReference type="NCBI Taxonomy" id="2035533"/>
    <lineage>
        <taxon>Bacteria</taxon>
        <taxon>Bacillati</taxon>
        <taxon>Actinomycetota</taxon>
        <taxon>Actinomycetes</taxon>
        <taxon>Micrococcales</taxon>
        <taxon>Promicromonosporaceae</taxon>
        <taxon>Promicromonospora</taxon>
    </lineage>
</organism>
<accession>A0A919FV57</accession>
<evidence type="ECO:0000313" key="2">
    <source>
        <dbReference type="Proteomes" id="UP000627369"/>
    </source>
</evidence>